<dbReference type="GO" id="GO:0008812">
    <property type="term" value="F:choline dehydrogenase activity"/>
    <property type="evidence" value="ECO:0007669"/>
    <property type="project" value="UniProtKB-EC"/>
</dbReference>
<dbReference type="Pfam" id="PF05199">
    <property type="entry name" value="GMC_oxred_C"/>
    <property type="match status" value="1"/>
</dbReference>
<evidence type="ECO:0000256" key="2">
    <source>
        <dbReference type="ARBA" id="ARBA00010790"/>
    </source>
</evidence>
<organism evidence="9 10">
    <name type="scientific">Bradyrhizobium niftali</name>
    <dbReference type="NCBI Taxonomy" id="2560055"/>
    <lineage>
        <taxon>Bacteria</taxon>
        <taxon>Pseudomonadati</taxon>
        <taxon>Pseudomonadota</taxon>
        <taxon>Alphaproteobacteria</taxon>
        <taxon>Hyphomicrobiales</taxon>
        <taxon>Nitrobacteraceae</taxon>
        <taxon>Bradyrhizobium</taxon>
    </lineage>
</organism>
<name>A0A4Y9LXZ0_9BRAD</name>
<protein>
    <submittedName>
        <fullName evidence="9">Choline dehydrogenase</fullName>
        <ecNumber evidence="9">1.1.99.1</ecNumber>
    </submittedName>
</protein>
<dbReference type="Pfam" id="PF00732">
    <property type="entry name" value="GMC_oxred_N"/>
    <property type="match status" value="1"/>
</dbReference>
<accession>A0A4Y9LXZ0</accession>
<feature type="binding site" evidence="5">
    <location>
        <position position="83"/>
    </location>
    <ligand>
        <name>FAD</name>
        <dbReference type="ChEBI" id="CHEBI:57692"/>
    </ligand>
</feature>
<dbReference type="InterPro" id="IPR036188">
    <property type="entry name" value="FAD/NAD-bd_sf"/>
</dbReference>
<keyword evidence="10" id="KW-1185">Reference proteome</keyword>
<evidence type="ECO:0000313" key="10">
    <source>
        <dbReference type="Proteomes" id="UP000297966"/>
    </source>
</evidence>
<comment type="similarity">
    <text evidence="2 6">Belongs to the GMC oxidoreductase family.</text>
</comment>
<dbReference type="SUPFAM" id="SSF54373">
    <property type="entry name" value="FAD-linked reductases, C-terminal domain"/>
    <property type="match status" value="1"/>
</dbReference>
<evidence type="ECO:0000256" key="1">
    <source>
        <dbReference type="ARBA" id="ARBA00001974"/>
    </source>
</evidence>
<dbReference type="InterPro" id="IPR012132">
    <property type="entry name" value="GMC_OxRdtase"/>
</dbReference>
<gene>
    <name evidence="9" type="ORF">E4K65_15750</name>
</gene>
<dbReference type="PANTHER" id="PTHR11552:SF147">
    <property type="entry name" value="CHOLINE DEHYDROGENASE, MITOCHONDRIAL"/>
    <property type="match status" value="1"/>
</dbReference>
<evidence type="ECO:0000259" key="8">
    <source>
        <dbReference type="PROSITE" id="PS00624"/>
    </source>
</evidence>
<dbReference type="Proteomes" id="UP000297966">
    <property type="component" value="Unassembled WGS sequence"/>
</dbReference>
<dbReference type="GO" id="GO:0050660">
    <property type="term" value="F:flavin adenine dinucleotide binding"/>
    <property type="evidence" value="ECO:0007669"/>
    <property type="project" value="InterPro"/>
</dbReference>
<evidence type="ECO:0000259" key="7">
    <source>
        <dbReference type="PROSITE" id="PS00623"/>
    </source>
</evidence>
<keyword evidence="9" id="KW-0560">Oxidoreductase</keyword>
<keyword evidence="3 6" id="KW-0285">Flavoprotein</keyword>
<dbReference type="NCBIfam" id="NF002550">
    <property type="entry name" value="PRK02106.1"/>
    <property type="match status" value="1"/>
</dbReference>
<dbReference type="EC" id="1.1.99.1" evidence="9"/>
<dbReference type="PROSITE" id="PS00624">
    <property type="entry name" value="GMC_OXRED_2"/>
    <property type="match status" value="1"/>
</dbReference>
<dbReference type="PROSITE" id="PS00623">
    <property type="entry name" value="GMC_OXRED_1"/>
    <property type="match status" value="1"/>
</dbReference>
<keyword evidence="4 5" id="KW-0274">FAD</keyword>
<dbReference type="PIRSF" id="PIRSF000137">
    <property type="entry name" value="Alcohol_oxidase"/>
    <property type="match status" value="1"/>
</dbReference>
<reference evidence="9 10" key="1">
    <citation type="submission" date="2019-03" db="EMBL/GenBank/DDBJ databases">
        <title>Bradyrhizobium diversity isolated from nodules of Chamaecrista fasciculata.</title>
        <authorList>
            <person name="Klepa M.S."/>
            <person name="Urquiaga M.O."/>
            <person name="Hungria M."/>
            <person name="Delamuta J.R."/>
        </authorList>
    </citation>
    <scope>NUCLEOTIDE SEQUENCE [LARGE SCALE GENOMIC DNA]</scope>
    <source>
        <strain evidence="9 10">CNPSo 3448</strain>
    </source>
</reference>
<dbReference type="OrthoDB" id="9785276at2"/>
<comment type="cofactor">
    <cofactor evidence="1 5">
        <name>FAD</name>
        <dbReference type="ChEBI" id="CHEBI:57692"/>
    </cofactor>
</comment>
<sequence>MDECDYVIVGAGSAGCVLANRLSEDPKVSVLVLEAGGKDNSIFMKIPLAWRQIWRGPKFNWNYATEPERFLDGRRLSLPRGKVLGGSSSINGMLYVRGHPRDYDLWRQSGCEGWSYADVLPYFKRAEGSWRGEGDYHGGAGPLGVSPTDVSNLNFGLIRDTAIAAGIPMTDDFSGAQPEGFGIVDLTIKNGVRSSASAVYLRPALKRANLTVKIGALTERVLIEKGRATGVTYVANGKRVSVRARREVILCGGSYNSPQLLLLSGIGPADEVAEHGITPVHELPAVGKNLSEHVVFHIQFAIKQPITFLSRLRADRVALSVLQWALFRKGDFATQALTALAFVRSRPDVERPDIQLFFNSTRMDAKVWFPGITPPQQHMLEGYPSINYPESRGELRLRSADPRDPPRIRLNFLGTEGDRETARECIRLVRRIYNTPPLGLLIERETSPGAEVVSDADLDAFVRRTAEVGHHPVGTCAMGTGPAAVVDPQLRVRGLQGLRVVDASVMPTVPGGNTNGPTIMIAERAADLIAGKTLLAPASSAVR</sequence>
<dbReference type="SUPFAM" id="SSF51905">
    <property type="entry name" value="FAD/NAD(P)-binding domain"/>
    <property type="match status" value="1"/>
</dbReference>
<dbReference type="PANTHER" id="PTHR11552">
    <property type="entry name" value="GLUCOSE-METHANOL-CHOLINE GMC OXIDOREDUCTASE"/>
    <property type="match status" value="1"/>
</dbReference>
<comment type="caution">
    <text evidence="9">The sequence shown here is derived from an EMBL/GenBank/DDBJ whole genome shotgun (WGS) entry which is preliminary data.</text>
</comment>
<feature type="domain" description="Glucose-methanol-choline oxidoreductase N-terminal" evidence="7">
    <location>
        <begin position="81"/>
        <end position="104"/>
    </location>
</feature>
<evidence type="ECO:0000256" key="4">
    <source>
        <dbReference type="ARBA" id="ARBA00022827"/>
    </source>
</evidence>
<evidence type="ECO:0000256" key="3">
    <source>
        <dbReference type="ARBA" id="ARBA00022630"/>
    </source>
</evidence>
<feature type="domain" description="Glucose-methanol-choline oxidoreductase N-terminal" evidence="8">
    <location>
        <begin position="253"/>
        <end position="267"/>
    </location>
</feature>
<evidence type="ECO:0000256" key="6">
    <source>
        <dbReference type="RuleBase" id="RU003968"/>
    </source>
</evidence>
<dbReference type="InterPro" id="IPR007867">
    <property type="entry name" value="GMC_OxRtase_C"/>
</dbReference>
<evidence type="ECO:0000313" key="9">
    <source>
        <dbReference type="EMBL" id="TFV47762.1"/>
    </source>
</evidence>
<evidence type="ECO:0000256" key="5">
    <source>
        <dbReference type="PIRSR" id="PIRSR000137-2"/>
    </source>
</evidence>
<proteinExistence type="inferred from homology"/>
<dbReference type="EMBL" id="SPQT01000007">
    <property type="protein sequence ID" value="TFV47762.1"/>
    <property type="molecule type" value="Genomic_DNA"/>
</dbReference>
<dbReference type="AlphaFoldDB" id="A0A4Y9LXZ0"/>
<dbReference type="Gene3D" id="3.30.560.10">
    <property type="entry name" value="Glucose Oxidase, domain 3"/>
    <property type="match status" value="1"/>
</dbReference>
<dbReference type="InterPro" id="IPR000172">
    <property type="entry name" value="GMC_OxRdtase_N"/>
</dbReference>
<dbReference type="Gene3D" id="3.50.50.60">
    <property type="entry name" value="FAD/NAD(P)-binding domain"/>
    <property type="match status" value="1"/>
</dbReference>